<dbReference type="GO" id="GO:0035329">
    <property type="term" value="P:hippo signaling"/>
    <property type="evidence" value="ECO:0007669"/>
    <property type="project" value="InterPro"/>
</dbReference>
<sequence length="660" mass="73914">MSKKKQVTFQSNIPGKFIPRDDPPAASVFRFGSNGNRFNSRMAELLASSSLSTTVNNENESIPNTRISFQDNPISSSVSPEVTTNDSTPVHSRLIHRRIATMLDTLKGRGSNSGSTSPPSTPKSIPTNIESKTQPITFGQLRQATTSSTLSPPPSSSSYSTVVEEISSSRVLSTNTSPDFLSIHTSDKQPHHTNVTLLKTDNRSDLMPISSTPIANKLPSKHQSNKARLHYSASLEKLLEQHNVVPQMIEDSELQQEDQQQQQQQEQSKPPLTVDEILATHYSKIKIPTTTEVQTSTSLQQHSYPNNSLGFHLQPSSSGWNPSQINQRVTPIPHQLKLNEQNKNRPPPPSYSFSMSNGHRPPAPTNNLVQHLIRHPVPSPIREYDYSASQLAQQLLPVNPSIISASSSSSSVTTNTSIRTPPPRYELPTTTTNIERSHSALSSMNRSNYSQTNPSHAGFDREFSRLLYGKDGGKKSHQRQKRKSLSDPVKKSVEEAGRSVEKTHRRLTNHLHKNDIVREEEETSSDSNEIDKQSRSLFPQRHFQRQSDLIVNNREFAKKPIVPPNPFITKPIPQFLTVYSQASSSNDILLQWQLFSLSDLESFDAMMTRLYKDENLLRVKLYEMYRTLLTSVLISKTSSNKIDLKNNINDDDDSITTTAL</sequence>
<keyword evidence="5" id="KW-1185">Reference proteome</keyword>
<dbReference type="Proteomes" id="UP000663832">
    <property type="component" value="Unassembled WGS sequence"/>
</dbReference>
<dbReference type="GO" id="GO:0060090">
    <property type="term" value="F:molecular adaptor activity"/>
    <property type="evidence" value="ECO:0007669"/>
    <property type="project" value="InterPro"/>
</dbReference>
<evidence type="ECO:0000313" key="6">
    <source>
        <dbReference type="Proteomes" id="UP000663877"/>
    </source>
</evidence>
<feature type="compositionally biased region" description="Polar residues" evidence="1">
    <location>
        <begin position="55"/>
        <end position="90"/>
    </location>
</feature>
<dbReference type="PANTHER" id="PTHR47522:SF2">
    <property type="entry name" value="PROTEIN SALVADOR HOMOLOG 1"/>
    <property type="match status" value="1"/>
</dbReference>
<dbReference type="Proteomes" id="UP000663877">
    <property type="component" value="Unassembled WGS sequence"/>
</dbReference>
<feature type="compositionally biased region" description="Low complexity" evidence="1">
    <location>
        <begin position="110"/>
        <end position="129"/>
    </location>
</feature>
<dbReference type="EMBL" id="CAJNOM010001404">
    <property type="protein sequence ID" value="CAF1606632.1"/>
    <property type="molecule type" value="Genomic_DNA"/>
</dbReference>
<evidence type="ECO:0000313" key="5">
    <source>
        <dbReference type="Proteomes" id="UP000663832"/>
    </source>
</evidence>
<feature type="region of interest" description="Disordered" evidence="1">
    <location>
        <begin position="55"/>
        <end position="134"/>
    </location>
</feature>
<dbReference type="AlphaFoldDB" id="A0A815JIR7"/>
<dbReference type="InterPro" id="IPR030030">
    <property type="entry name" value="Sav"/>
</dbReference>
<dbReference type="OrthoDB" id="5339429at2759"/>
<feature type="region of interest" description="Disordered" evidence="1">
    <location>
        <begin position="338"/>
        <end position="362"/>
    </location>
</feature>
<proteinExistence type="predicted"/>
<accession>A0A815JIR7</accession>
<dbReference type="PANTHER" id="PTHR47522">
    <property type="entry name" value="SALVADOR FAMILY WW DOMAIN-CONTAINING PROTEIN 1"/>
    <property type="match status" value="1"/>
</dbReference>
<organism evidence="3 6">
    <name type="scientific">Adineta steineri</name>
    <dbReference type="NCBI Taxonomy" id="433720"/>
    <lineage>
        <taxon>Eukaryota</taxon>
        <taxon>Metazoa</taxon>
        <taxon>Spiralia</taxon>
        <taxon>Gnathifera</taxon>
        <taxon>Rotifera</taxon>
        <taxon>Eurotatoria</taxon>
        <taxon>Bdelloidea</taxon>
        <taxon>Adinetida</taxon>
        <taxon>Adinetidae</taxon>
        <taxon>Adineta</taxon>
    </lineage>
</organism>
<feature type="region of interest" description="Disordered" evidence="1">
    <location>
        <begin position="1"/>
        <end position="22"/>
    </location>
</feature>
<dbReference type="GO" id="GO:0043065">
    <property type="term" value="P:positive regulation of apoptotic process"/>
    <property type="evidence" value="ECO:0007669"/>
    <property type="project" value="TreeGrafter"/>
</dbReference>
<gene>
    <name evidence="3" type="ORF">BJG266_LOCUS36431</name>
    <name evidence="4" type="ORF">QVE165_LOCUS53425</name>
</gene>
<dbReference type="EMBL" id="CAJNOI010001061">
    <property type="protein sequence ID" value="CAF1378452.1"/>
    <property type="molecule type" value="Genomic_DNA"/>
</dbReference>
<reference evidence="3" key="1">
    <citation type="submission" date="2021-02" db="EMBL/GenBank/DDBJ databases">
        <authorList>
            <person name="Nowell W R."/>
        </authorList>
    </citation>
    <scope>NUCLEOTIDE SEQUENCE</scope>
</reference>
<feature type="compositionally biased region" description="Low complexity" evidence="1">
    <location>
        <begin position="405"/>
        <end position="418"/>
    </location>
</feature>
<name>A0A815JIR7_9BILA</name>
<feature type="region of interest" description="Disordered" evidence="1">
    <location>
        <begin position="253"/>
        <end position="272"/>
    </location>
</feature>
<dbReference type="PROSITE" id="PS50951">
    <property type="entry name" value="SARAH"/>
    <property type="match status" value="1"/>
</dbReference>
<dbReference type="GO" id="GO:0005829">
    <property type="term" value="C:cytosol"/>
    <property type="evidence" value="ECO:0007669"/>
    <property type="project" value="TreeGrafter"/>
</dbReference>
<evidence type="ECO:0000313" key="4">
    <source>
        <dbReference type="EMBL" id="CAF1606632.1"/>
    </source>
</evidence>
<evidence type="ECO:0000256" key="1">
    <source>
        <dbReference type="SAM" id="MobiDB-lite"/>
    </source>
</evidence>
<feature type="domain" description="SARAH" evidence="2">
    <location>
        <begin position="589"/>
        <end position="636"/>
    </location>
</feature>
<protein>
    <recommendedName>
        <fullName evidence="2">SARAH domain-containing protein</fullName>
    </recommendedName>
</protein>
<dbReference type="GO" id="GO:0006915">
    <property type="term" value="P:apoptotic process"/>
    <property type="evidence" value="ECO:0007669"/>
    <property type="project" value="InterPro"/>
</dbReference>
<comment type="caution">
    <text evidence="3">The sequence shown here is derived from an EMBL/GenBank/DDBJ whole genome shotgun (WGS) entry which is preliminary data.</text>
</comment>
<dbReference type="GO" id="GO:0008285">
    <property type="term" value="P:negative regulation of cell population proliferation"/>
    <property type="evidence" value="ECO:0007669"/>
    <property type="project" value="TreeGrafter"/>
</dbReference>
<evidence type="ECO:0000259" key="2">
    <source>
        <dbReference type="PROSITE" id="PS50951"/>
    </source>
</evidence>
<feature type="region of interest" description="Disordered" evidence="1">
    <location>
        <begin position="405"/>
        <end position="538"/>
    </location>
</feature>
<feature type="compositionally biased region" description="Polar residues" evidence="1">
    <location>
        <begin position="428"/>
        <end position="455"/>
    </location>
</feature>
<evidence type="ECO:0000313" key="3">
    <source>
        <dbReference type="EMBL" id="CAF1378452.1"/>
    </source>
</evidence>
<feature type="compositionally biased region" description="Low complexity" evidence="1">
    <location>
        <begin position="257"/>
        <end position="268"/>
    </location>
</feature>
<dbReference type="InterPro" id="IPR011524">
    <property type="entry name" value="SARAH_dom"/>
</dbReference>
<feature type="compositionally biased region" description="Basic and acidic residues" evidence="1">
    <location>
        <begin position="484"/>
        <end position="502"/>
    </location>
</feature>